<name>A0A1Q9GD12_9GAMM</name>
<comment type="caution">
    <text evidence="1">The sequence shown here is derived from an EMBL/GenBank/DDBJ whole genome shotgun (WGS) entry which is preliminary data.</text>
</comment>
<evidence type="ECO:0000313" key="2">
    <source>
        <dbReference type="Proteomes" id="UP000186905"/>
    </source>
</evidence>
<keyword evidence="2" id="KW-1185">Reference proteome</keyword>
<dbReference type="AlphaFoldDB" id="A0A1Q9GD12"/>
<protein>
    <submittedName>
        <fullName evidence="1">Uncharacterized protein</fullName>
    </submittedName>
</protein>
<accession>A0A1Q9GD12</accession>
<reference evidence="1 2" key="1">
    <citation type="submission" date="2016-09" db="EMBL/GenBank/DDBJ databases">
        <title>Photobacterium proteolyticum sp. nov. a protease producing bacterium isolated from ocean sediments of Laizhou Bay.</title>
        <authorList>
            <person name="Li Y."/>
        </authorList>
    </citation>
    <scope>NUCLEOTIDE SEQUENCE [LARGE SCALE GENOMIC DNA]</scope>
    <source>
        <strain evidence="1 2">13-12</strain>
    </source>
</reference>
<gene>
    <name evidence="1" type="ORF">BIT28_25070</name>
</gene>
<proteinExistence type="predicted"/>
<dbReference type="RefSeq" id="WP_075767263.1">
    <property type="nucleotide sequence ID" value="NZ_MJIL01000092.1"/>
</dbReference>
<dbReference type="OrthoDB" id="9959072at2"/>
<evidence type="ECO:0000313" key="1">
    <source>
        <dbReference type="EMBL" id="OLQ72287.1"/>
    </source>
</evidence>
<organism evidence="1 2">
    <name type="scientific">Photobacterium proteolyticum</name>
    <dbReference type="NCBI Taxonomy" id="1903952"/>
    <lineage>
        <taxon>Bacteria</taxon>
        <taxon>Pseudomonadati</taxon>
        <taxon>Pseudomonadota</taxon>
        <taxon>Gammaproteobacteria</taxon>
        <taxon>Vibrionales</taxon>
        <taxon>Vibrionaceae</taxon>
        <taxon>Photobacterium</taxon>
    </lineage>
</organism>
<dbReference type="EMBL" id="MJIL01000092">
    <property type="protein sequence ID" value="OLQ72287.1"/>
    <property type="molecule type" value="Genomic_DNA"/>
</dbReference>
<dbReference type="Proteomes" id="UP000186905">
    <property type="component" value="Unassembled WGS sequence"/>
</dbReference>
<sequence length="151" mass="17725">MRKLILFVFIYSLFGCSESDNEKLYEIGELQSHAIENLIKFHPELEKQDLLVMRINRVINLQTHPHEPDEYLLVSIYDTKNLMSVKNSEWSSLIKEFGEDLKGVNEYKVRYRVRNPKKLDLNGDFDGFSTTTLPLFGVLREQLENKIDSNK</sequence>
<dbReference type="STRING" id="1903952.BIT28_25070"/>
<dbReference type="PROSITE" id="PS51257">
    <property type="entry name" value="PROKAR_LIPOPROTEIN"/>
    <property type="match status" value="1"/>
</dbReference>